<feature type="compositionally biased region" description="Low complexity" evidence="1">
    <location>
        <begin position="31"/>
        <end position="53"/>
    </location>
</feature>
<dbReference type="EMBL" id="JBHLUH010000021">
    <property type="protein sequence ID" value="MFC0528975.1"/>
    <property type="molecule type" value="Genomic_DNA"/>
</dbReference>
<dbReference type="RefSeq" id="WP_377251237.1">
    <property type="nucleotide sequence ID" value="NZ_JBHLUH010000021.1"/>
</dbReference>
<dbReference type="Pfam" id="PF12079">
    <property type="entry name" value="DUF3558"/>
    <property type="match status" value="1"/>
</dbReference>
<organism evidence="3 4">
    <name type="scientific">Phytohabitans kaempferiae</name>
    <dbReference type="NCBI Taxonomy" id="1620943"/>
    <lineage>
        <taxon>Bacteria</taxon>
        <taxon>Bacillati</taxon>
        <taxon>Actinomycetota</taxon>
        <taxon>Actinomycetes</taxon>
        <taxon>Micromonosporales</taxon>
        <taxon>Micromonosporaceae</taxon>
    </lineage>
</organism>
<feature type="signal peptide" evidence="2">
    <location>
        <begin position="1"/>
        <end position="20"/>
    </location>
</feature>
<dbReference type="InterPro" id="IPR024520">
    <property type="entry name" value="DUF3558"/>
</dbReference>
<evidence type="ECO:0000256" key="1">
    <source>
        <dbReference type="SAM" id="MobiDB-lite"/>
    </source>
</evidence>
<keyword evidence="2" id="KW-0732">Signal</keyword>
<evidence type="ECO:0000313" key="4">
    <source>
        <dbReference type="Proteomes" id="UP001589867"/>
    </source>
</evidence>
<keyword evidence="4" id="KW-1185">Reference proteome</keyword>
<reference evidence="3 4" key="1">
    <citation type="submission" date="2024-09" db="EMBL/GenBank/DDBJ databases">
        <authorList>
            <person name="Sun Q."/>
            <person name="Mori K."/>
        </authorList>
    </citation>
    <scope>NUCLEOTIDE SEQUENCE [LARGE SCALE GENOMIC DNA]</scope>
    <source>
        <strain evidence="3 4">TBRC 3947</strain>
    </source>
</reference>
<accession>A0ABV6M2Q8</accession>
<evidence type="ECO:0000256" key="2">
    <source>
        <dbReference type="SAM" id="SignalP"/>
    </source>
</evidence>
<feature type="chain" id="PRO_5046712327" evidence="2">
    <location>
        <begin position="21"/>
        <end position="176"/>
    </location>
</feature>
<dbReference type="Proteomes" id="UP001589867">
    <property type="component" value="Unassembled WGS sequence"/>
</dbReference>
<comment type="caution">
    <text evidence="3">The sequence shown here is derived from an EMBL/GenBank/DDBJ whole genome shotgun (WGS) entry which is preliminary data.</text>
</comment>
<proteinExistence type="predicted"/>
<feature type="region of interest" description="Disordered" evidence="1">
    <location>
        <begin position="16"/>
        <end position="58"/>
    </location>
</feature>
<dbReference type="PROSITE" id="PS51257">
    <property type="entry name" value="PROKAR_LIPOPROTEIN"/>
    <property type="match status" value="1"/>
</dbReference>
<evidence type="ECO:0000313" key="3">
    <source>
        <dbReference type="EMBL" id="MFC0528975.1"/>
    </source>
</evidence>
<sequence length="176" mass="18242">MRRALLPLALALAAASTACQGTEEAPPAPPTATVAADQPAAEESTAAETPPDASSVDPCSLVSKEEAEKVAGLPLEDAVAAPSACSYTAPPSGPVGQVEVYVGDGAKKQLDIEKQLGHELTPISGAGDEAYIYAEGMTVFVSKGGIWTSIRLVRIDEPAKFRKGLEDLARTMSTRY</sequence>
<gene>
    <name evidence="3" type="ORF">ACFFIA_15035</name>
</gene>
<name>A0ABV6M2Q8_9ACTN</name>
<protein>
    <submittedName>
        <fullName evidence="3">DUF3558 family protein</fullName>
    </submittedName>
</protein>